<accession>A0ABN9ATE8</accession>
<evidence type="ECO:0000313" key="2">
    <source>
        <dbReference type="Proteomes" id="UP001162483"/>
    </source>
</evidence>
<dbReference type="Proteomes" id="UP001162483">
    <property type="component" value="Unassembled WGS sequence"/>
</dbReference>
<dbReference type="EMBL" id="CATNWA010000700">
    <property type="protein sequence ID" value="CAI9537816.1"/>
    <property type="molecule type" value="Genomic_DNA"/>
</dbReference>
<reference evidence="1" key="1">
    <citation type="submission" date="2023-05" db="EMBL/GenBank/DDBJ databases">
        <authorList>
            <person name="Stuckert A."/>
        </authorList>
    </citation>
    <scope>NUCLEOTIDE SEQUENCE</scope>
</reference>
<proteinExistence type="predicted"/>
<organism evidence="1 2">
    <name type="scientific">Staurois parvus</name>
    <dbReference type="NCBI Taxonomy" id="386267"/>
    <lineage>
        <taxon>Eukaryota</taxon>
        <taxon>Metazoa</taxon>
        <taxon>Chordata</taxon>
        <taxon>Craniata</taxon>
        <taxon>Vertebrata</taxon>
        <taxon>Euteleostomi</taxon>
        <taxon>Amphibia</taxon>
        <taxon>Batrachia</taxon>
        <taxon>Anura</taxon>
        <taxon>Neobatrachia</taxon>
        <taxon>Ranoidea</taxon>
        <taxon>Ranidae</taxon>
        <taxon>Staurois</taxon>
    </lineage>
</organism>
<name>A0ABN9ATE8_9NEOB</name>
<gene>
    <name evidence="1" type="ORF">SPARVUS_LOCUS1287363</name>
</gene>
<comment type="caution">
    <text evidence="1">The sequence shown here is derived from an EMBL/GenBank/DDBJ whole genome shotgun (WGS) entry which is preliminary data.</text>
</comment>
<evidence type="ECO:0000313" key="1">
    <source>
        <dbReference type="EMBL" id="CAI9537816.1"/>
    </source>
</evidence>
<keyword evidence="2" id="KW-1185">Reference proteome</keyword>
<protein>
    <submittedName>
        <fullName evidence="1">Uncharacterized protein</fullName>
    </submittedName>
</protein>
<sequence length="24" mass="3002">MGEKYSCFECRKCFSCKSYFYTYQ</sequence>